<sequence>MQLRPGPARKNDANGIYLSPNDPFAVDWQPKGEGVVHVSAPKDLVKRDERDAEVAAVRVGAGSGATAAERAELERVRARVSYLEGALAQSERIESAAQSFSDTLEKRSAEERARHVSELDGLRTLLDQKERELRTLALEMGKVQGRLEAAEARLQLTGGSPSSSARATSAEFGARAVERQDPGADRSRGAFPASMAWTQTTVGMFLVGVITVGVVALVLIALAS</sequence>
<dbReference type="OrthoDB" id="10019650at2"/>
<feature type="compositionally biased region" description="Polar residues" evidence="2">
    <location>
        <begin position="157"/>
        <end position="167"/>
    </location>
</feature>
<feature type="compositionally biased region" description="Basic and acidic residues" evidence="2">
    <location>
        <begin position="176"/>
        <end position="188"/>
    </location>
</feature>
<organism evidence="4 5">
    <name type="scientific">Rohdeia mirabilis</name>
    <dbReference type="NCBI Taxonomy" id="2528008"/>
    <lineage>
        <taxon>Bacteria</taxon>
        <taxon>Pseudomonadati</taxon>
        <taxon>Planctomycetota</taxon>
        <taxon>Planctomycetia</taxon>
        <taxon>Planctomycetia incertae sedis</taxon>
        <taxon>Rohdeia</taxon>
    </lineage>
</organism>
<proteinExistence type="predicted"/>
<feature type="coiled-coil region" evidence="1">
    <location>
        <begin position="112"/>
        <end position="153"/>
    </location>
</feature>
<evidence type="ECO:0000256" key="3">
    <source>
        <dbReference type="SAM" id="Phobius"/>
    </source>
</evidence>
<name>A0A518CY49_9BACT</name>
<keyword evidence="3" id="KW-0472">Membrane</keyword>
<evidence type="ECO:0000256" key="1">
    <source>
        <dbReference type="SAM" id="Coils"/>
    </source>
</evidence>
<dbReference type="Proteomes" id="UP000319342">
    <property type="component" value="Chromosome"/>
</dbReference>
<reference evidence="4 5" key="1">
    <citation type="submission" date="2019-02" db="EMBL/GenBank/DDBJ databases">
        <title>Deep-cultivation of Planctomycetes and their phenomic and genomic characterization uncovers novel biology.</title>
        <authorList>
            <person name="Wiegand S."/>
            <person name="Jogler M."/>
            <person name="Boedeker C."/>
            <person name="Pinto D."/>
            <person name="Vollmers J."/>
            <person name="Rivas-Marin E."/>
            <person name="Kohn T."/>
            <person name="Peeters S.H."/>
            <person name="Heuer A."/>
            <person name="Rast P."/>
            <person name="Oberbeckmann S."/>
            <person name="Bunk B."/>
            <person name="Jeske O."/>
            <person name="Meyerdierks A."/>
            <person name="Storesund J.E."/>
            <person name="Kallscheuer N."/>
            <person name="Luecker S."/>
            <person name="Lage O.M."/>
            <person name="Pohl T."/>
            <person name="Merkel B.J."/>
            <person name="Hornburger P."/>
            <person name="Mueller R.-W."/>
            <person name="Bruemmer F."/>
            <person name="Labrenz M."/>
            <person name="Spormann A.M."/>
            <person name="Op den Camp H."/>
            <person name="Overmann J."/>
            <person name="Amann R."/>
            <person name="Jetten M.S.M."/>
            <person name="Mascher T."/>
            <person name="Medema M.H."/>
            <person name="Devos D.P."/>
            <person name="Kaster A.-K."/>
            <person name="Ovreas L."/>
            <person name="Rohde M."/>
            <person name="Galperin M.Y."/>
            <person name="Jogler C."/>
        </authorList>
    </citation>
    <scope>NUCLEOTIDE SEQUENCE [LARGE SCALE GENOMIC DNA]</scope>
    <source>
        <strain evidence="4 5">Pla163</strain>
    </source>
</reference>
<feature type="transmembrane region" description="Helical" evidence="3">
    <location>
        <begin position="202"/>
        <end position="223"/>
    </location>
</feature>
<protein>
    <submittedName>
        <fullName evidence="4">Uncharacterized protein</fullName>
    </submittedName>
</protein>
<feature type="region of interest" description="Disordered" evidence="2">
    <location>
        <begin position="155"/>
        <end position="189"/>
    </location>
</feature>
<evidence type="ECO:0000313" key="5">
    <source>
        <dbReference type="Proteomes" id="UP000319342"/>
    </source>
</evidence>
<keyword evidence="3" id="KW-0812">Transmembrane</keyword>
<evidence type="ECO:0000313" key="4">
    <source>
        <dbReference type="EMBL" id="QDU84159.1"/>
    </source>
</evidence>
<dbReference type="EMBL" id="CP036290">
    <property type="protein sequence ID" value="QDU84159.1"/>
    <property type="molecule type" value="Genomic_DNA"/>
</dbReference>
<evidence type="ECO:0000256" key="2">
    <source>
        <dbReference type="SAM" id="MobiDB-lite"/>
    </source>
</evidence>
<keyword evidence="5" id="KW-1185">Reference proteome</keyword>
<dbReference type="RefSeq" id="WP_145185186.1">
    <property type="nucleotide sequence ID" value="NZ_CP036290.1"/>
</dbReference>
<accession>A0A518CY49</accession>
<keyword evidence="3" id="KW-1133">Transmembrane helix</keyword>
<dbReference type="AlphaFoldDB" id="A0A518CY49"/>
<gene>
    <name evidence="4" type="ORF">Pla163_12640</name>
</gene>
<keyword evidence="1" id="KW-0175">Coiled coil</keyword>